<dbReference type="Pfam" id="PF13377">
    <property type="entry name" value="Peripla_BP_3"/>
    <property type="match status" value="1"/>
</dbReference>
<reference evidence="6" key="2">
    <citation type="journal article" date="2017" name="Plant Physiol. Biochem.">
        <title>Differential oxidative and antioxidative response of duckweed Lemna minor toward plant growth promoting/inhibiting bacteria.</title>
        <authorList>
            <person name="Ishizawa H."/>
            <person name="Kuroda M."/>
            <person name="Morikawa M."/>
            <person name="Ike M."/>
        </authorList>
    </citation>
    <scope>NUCLEOTIDE SEQUENCE [LARGE SCALE GENOMIC DNA]</scope>
    <source>
        <strain evidence="6">M6</strain>
    </source>
</reference>
<name>A0A3G9G8V5_9CAUL</name>
<protein>
    <submittedName>
        <fullName evidence="5">Transcriptional regulator of maltose utilization, LacI family</fullName>
    </submittedName>
</protein>
<accession>A0A3G9G8V5</accession>
<dbReference type="GO" id="GO:0000976">
    <property type="term" value="F:transcription cis-regulatory region binding"/>
    <property type="evidence" value="ECO:0007669"/>
    <property type="project" value="TreeGrafter"/>
</dbReference>
<feature type="domain" description="HTH lacI-type" evidence="4">
    <location>
        <begin position="6"/>
        <end position="60"/>
    </location>
</feature>
<evidence type="ECO:0000256" key="3">
    <source>
        <dbReference type="ARBA" id="ARBA00023163"/>
    </source>
</evidence>
<dbReference type="GO" id="GO:0003700">
    <property type="term" value="F:DNA-binding transcription factor activity"/>
    <property type="evidence" value="ECO:0007669"/>
    <property type="project" value="TreeGrafter"/>
</dbReference>
<keyword evidence="3" id="KW-0804">Transcription</keyword>
<dbReference type="EMBL" id="AP018827">
    <property type="protein sequence ID" value="BBF80768.1"/>
    <property type="molecule type" value="Genomic_DNA"/>
</dbReference>
<dbReference type="SMART" id="SM00354">
    <property type="entry name" value="HTH_LACI"/>
    <property type="match status" value="1"/>
</dbReference>
<dbReference type="SUPFAM" id="SSF53822">
    <property type="entry name" value="Periplasmic binding protein-like I"/>
    <property type="match status" value="1"/>
</dbReference>
<evidence type="ECO:0000256" key="1">
    <source>
        <dbReference type="ARBA" id="ARBA00023015"/>
    </source>
</evidence>
<keyword evidence="1" id="KW-0805">Transcription regulation</keyword>
<dbReference type="SUPFAM" id="SSF47413">
    <property type="entry name" value="lambda repressor-like DNA-binding domains"/>
    <property type="match status" value="1"/>
</dbReference>
<dbReference type="CDD" id="cd01392">
    <property type="entry name" value="HTH_LacI"/>
    <property type="match status" value="1"/>
</dbReference>
<dbReference type="PROSITE" id="PS50932">
    <property type="entry name" value="HTH_LACI_2"/>
    <property type="match status" value="1"/>
</dbReference>
<gene>
    <name evidence="5" type="ORF">EM6_1353</name>
</gene>
<dbReference type="Gene3D" id="1.10.260.40">
    <property type="entry name" value="lambda repressor-like DNA-binding domains"/>
    <property type="match status" value="1"/>
</dbReference>
<dbReference type="Proteomes" id="UP000278756">
    <property type="component" value="Chromosome 1"/>
</dbReference>
<evidence type="ECO:0000259" key="4">
    <source>
        <dbReference type="PROSITE" id="PS50932"/>
    </source>
</evidence>
<dbReference type="RefSeq" id="WP_126421321.1">
    <property type="nucleotide sequence ID" value="NZ_AP018827.1"/>
</dbReference>
<proteinExistence type="predicted"/>
<dbReference type="InterPro" id="IPR000843">
    <property type="entry name" value="HTH_LacI"/>
</dbReference>
<evidence type="ECO:0000256" key="2">
    <source>
        <dbReference type="ARBA" id="ARBA00023125"/>
    </source>
</evidence>
<reference evidence="6" key="1">
    <citation type="journal article" date="2017" name="Biotechnol. Biofuels">
        <title>Evaluation of environmental bacterial communities as a factor affecting the growth of duckweed Lemna minor.</title>
        <authorList>
            <person name="Ishizawa H."/>
            <person name="Kuroda M."/>
            <person name="Morikawa M."/>
            <person name="Ike M."/>
        </authorList>
    </citation>
    <scope>NUCLEOTIDE SEQUENCE [LARGE SCALE GENOMIC DNA]</scope>
    <source>
        <strain evidence="6">M6</strain>
    </source>
</reference>
<dbReference type="PANTHER" id="PTHR30146">
    <property type="entry name" value="LACI-RELATED TRANSCRIPTIONAL REPRESSOR"/>
    <property type="match status" value="1"/>
</dbReference>
<keyword evidence="2" id="KW-0238">DNA-binding</keyword>
<dbReference type="Pfam" id="PF00356">
    <property type="entry name" value="LacI"/>
    <property type="match status" value="1"/>
</dbReference>
<sequence length="339" mass="36759">MGVKRPTSFDIAALAGVSQATVSRALSQSPAVSEEVRKRVFEAAQQLNYTVDVNARKLRSKKINTIAVLISEDLDQDNPINPFFVPLLGAILKYAGQKGYDVLTSLQQQSASWSNDYGFARRADGLILLGYKDYDDYVRKAEGLSDIGEPWVVWGLVQPGAGHSLGSDNEQGAYEAVSHLIRLGRRRIAFLGEASSSHPEFRDRYDGYARALRENGLSLDADLLADCFISREDGAAAVARLMQRGAEFDAVFATADLPGIGAMQALQKQGRRVPQDVSVIGFDDLWAAACTTPALSTVRQDTTAAARALVDALDRMIANAPVEPVRVPTRLIIRESCGG</sequence>
<evidence type="ECO:0000313" key="6">
    <source>
        <dbReference type="Proteomes" id="UP000278756"/>
    </source>
</evidence>
<evidence type="ECO:0000313" key="5">
    <source>
        <dbReference type="EMBL" id="BBF80768.1"/>
    </source>
</evidence>
<dbReference type="InterPro" id="IPR028082">
    <property type="entry name" value="Peripla_BP_I"/>
</dbReference>
<dbReference type="AlphaFoldDB" id="A0A3G9G8V5"/>
<dbReference type="InterPro" id="IPR046335">
    <property type="entry name" value="LacI/GalR-like_sensor"/>
</dbReference>
<dbReference type="Gene3D" id="3.40.50.2300">
    <property type="match status" value="2"/>
</dbReference>
<organism evidence="5 6">
    <name type="scientific">Asticcacaulis excentricus</name>
    <dbReference type="NCBI Taxonomy" id="78587"/>
    <lineage>
        <taxon>Bacteria</taxon>
        <taxon>Pseudomonadati</taxon>
        <taxon>Pseudomonadota</taxon>
        <taxon>Alphaproteobacteria</taxon>
        <taxon>Caulobacterales</taxon>
        <taxon>Caulobacteraceae</taxon>
        <taxon>Asticcacaulis</taxon>
    </lineage>
</organism>
<dbReference type="PANTHER" id="PTHR30146:SF120">
    <property type="entry name" value="ALANINE RACEMASE"/>
    <property type="match status" value="1"/>
</dbReference>
<dbReference type="OrthoDB" id="8433438at2"/>
<dbReference type="InterPro" id="IPR010982">
    <property type="entry name" value="Lambda_DNA-bd_dom_sf"/>
</dbReference>